<proteinExistence type="predicted"/>
<accession>A0A0A9CXD9</accession>
<reference evidence="2" key="2">
    <citation type="journal article" date="2015" name="Data Brief">
        <title>Shoot transcriptome of the giant reed, Arundo donax.</title>
        <authorList>
            <person name="Barrero R.A."/>
            <person name="Guerrero F.D."/>
            <person name="Moolhuijzen P."/>
            <person name="Goolsby J.A."/>
            <person name="Tidwell J."/>
            <person name="Bellgard S.E."/>
            <person name="Bellgard M.I."/>
        </authorList>
    </citation>
    <scope>NUCLEOTIDE SEQUENCE</scope>
    <source>
        <tissue evidence="2">Shoot tissue taken approximately 20 cm above the soil surface</tissue>
    </source>
</reference>
<keyword evidence="1" id="KW-0472">Membrane</keyword>
<dbReference type="AlphaFoldDB" id="A0A0A9CXD9"/>
<organism evidence="2">
    <name type="scientific">Arundo donax</name>
    <name type="common">Giant reed</name>
    <name type="synonym">Donax arundinaceus</name>
    <dbReference type="NCBI Taxonomy" id="35708"/>
    <lineage>
        <taxon>Eukaryota</taxon>
        <taxon>Viridiplantae</taxon>
        <taxon>Streptophyta</taxon>
        <taxon>Embryophyta</taxon>
        <taxon>Tracheophyta</taxon>
        <taxon>Spermatophyta</taxon>
        <taxon>Magnoliopsida</taxon>
        <taxon>Liliopsida</taxon>
        <taxon>Poales</taxon>
        <taxon>Poaceae</taxon>
        <taxon>PACMAD clade</taxon>
        <taxon>Arundinoideae</taxon>
        <taxon>Arundineae</taxon>
        <taxon>Arundo</taxon>
    </lineage>
</organism>
<feature type="transmembrane region" description="Helical" evidence="1">
    <location>
        <begin position="20"/>
        <end position="41"/>
    </location>
</feature>
<protein>
    <submittedName>
        <fullName evidence="2">Uncharacterized protein</fullName>
    </submittedName>
</protein>
<reference evidence="2" key="1">
    <citation type="submission" date="2014-09" db="EMBL/GenBank/DDBJ databases">
        <authorList>
            <person name="Magalhaes I.L.F."/>
            <person name="Oliveira U."/>
            <person name="Santos F.R."/>
            <person name="Vidigal T.H.D.A."/>
            <person name="Brescovit A.D."/>
            <person name="Santos A.J."/>
        </authorList>
    </citation>
    <scope>NUCLEOTIDE SEQUENCE</scope>
    <source>
        <tissue evidence="2">Shoot tissue taken approximately 20 cm above the soil surface</tissue>
    </source>
</reference>
<feature type="transmembrane region" description="Helical" evidence="1">
    <location>
        <begin position="53"/>
        <end position="80"/>
    </location>
</feature>
<keyword evidence="1" id="KW-1133">Transmembrane helix</keyword>
<sequence length="89" mass="10321">MEMRFWQISDTQGEIQNFTLKISICVPITGFFWASYLMEIIRYLGTRSLQRSFHLYTLVLVGKAFPHEIFFVHSVAFIGFQSPILVSIG</sequence>
<keyword evidence="1" id="KW-0812">Transmembrane</keyword>
<evidence type="ECO:0000256" key="1">
    <source>
        <dbReference type="SAM" id="Phobius"/>
    </source>
</evidence>
<evidence type="ECO:0000313" key="2">
    <source>
        <dbReference type="EMBL" id="JAD76122.1"/>
    </source>
</evidence>
<name>A0A0A9CXD9_ARUDO</name>
<dbReference type="EMBL" id="GBRH01221773">
    <property type="protein sequence ID" value="JAD76122.1"/>
    <property type="molecule type" value="Transcribed_RNA"/>
</dbReference>